<dbReference type="EMBL" id="LR797395">
    <property type="protein sequence ID" value="CAB4213012.1"/>
    <property type="molecule type" value="Genomic_DNA"/>
</dbReference>
<protein>
    <submittedName>
        <fullName evidence="11">Uncharacterized protein</fullName>
    </submittedName>
</protein>
<dbReference type="EMBL" id="LR797452">
    <property type="protein sequence ID" value="CAB4217598.1"/>
    <property type="molecule type" value="Genomic_DNA"/>
</dbReference>
<evidence type="ECO:0000313" key="7">
    <source>
        <dbReference type="EMBL" id="CAB4178425.1"/>
    </source>
</evidence>
<dbReference type="InterPro" id="IPR029055">
    <property type="entry name" value="Ntn_hydrolases_N"/>
</dbReference>
<dbReference type="EMBL" id="LR797177">
    <property type="protein sequence ID" value="CAB4191292.1"/>
    <property type="molecule type" value="Genomic_DNA"/>
</dbReference>
<evidence type="ECO:0000313" key="3">
    <source>
        <dbReference type="EMBL" id="CAB4156754.1"/>
    </source>
</evidence>
<accession>A0A6J5SQ39</accession>
<dbReference type="EMBL" id="LR796698">
    <property type="protein sequence ID" value="CAB4160020.1"/>
    <property type="molecule type" value="Genomic_DNA"/>
</dbReference>
<name>A0A6J5SQ39_9CAUD</name>
<reference evidence="11" key="1">
    <citation type="submission" date="2020-05" db="EMBL/GenBank/DDBJ databases">
        <authorList>
            <person name="Chiriac C."/>
            <person name="Salcher M."/>
            <person name="Ghai R."/>
            <person name="Kavagutti S V."/>
        </authorList>
    </citation>
    <scope>NUCLEOTIDE SEQUENCE</scope>
</reference>
<dbReference type="EMBL" id="LR796961">
    <property type="protein sequence ID" value="CAB4178425.1"/>
    <property type="molecule type" value="Genomic_DNA"/>
</dbReference>
<evidence type="ECO:0000313" key="12">
    <source>
        <dbReference type="EMBL" id="CAB5225089.1"/>
    </source>
</evidence>
<evidence type="ECO:0000313" key="8">
    <source>
        <dbReference type="EMBL" id="CAB4191292.1"/>
    </source>
</evidence>
<evidence type="ECO:0000313" key="11">
    <source>
        <dbReference type="EMBL" id="CAB4217598.1"/>
    </source>
</evidence>
<evidence type="ECO:0000313" key="2">
    <source>
        <dbReference type="EMBL" id="CAB4145177.1"/>
    </source>
</evidence>
<evidence type="ECO:0000313" key="4">
    <source>
        <dbReference type="EMBL" id="CAB4160020.1"/>
    </source>
</evidence>
<proteinExistence type="predicted"/>
<dbReference type="EMBL" id="LR796443">
    <property type="protein sequence ID" value="CAB4145177.1"/>
    <property type="molecule type" value="Genomic_DNA"/>
</dbReference>
<dbReference type="SUPFAM" id="SSF56235">
    <property type="entry name" value="N-terminal nucleophile aminohydrolases (Ntn hydrolases)"/>
    <property type="match status" value="1"/>
</dbReference>
<organism evidence="11">
    <name type="scientific">uncultured Caudovirales phage</name>
    <dbReference type="NCBI Taxonomy" id="2100421"/>
    <lineage>
        <taxon>Viruses</taxon>
        <taxon>Duplodnaviria</taxon>
        <taxon>Heunggongvirae</taxon>
        <taxon>Uroviricota</taxon>
        <taxon>Caudoviricetes</taxon>
        <taxon>Peduoviridae</taxon>
        <taxon>Maltschvirus</taxon>
        <taxon>Maltschvirus maltsch</taxon>
    </lineage>
</organism>
<evidence type="ECO:0000313" key="9">
    <source>
        <dbReference type="EMBL" id="CAB4199635.1"/>
    </source>
</evidence>
<dbReference type="Gene3D" id="3.60.20.10">
    <property type="entry name" value="Glutamine Phosphoribosylpyrophosphate, subunit 1, domain 1"/>
    <property type="match status" value="1"/>
</dbReference>
<evidence type="ECO:0000313" key="6">
    <source>
        <dbReference type="EMBL" id="CAB4172261.1"/>
    </source>
</evidence>
<evidence type="ECO:0000313" key="5">
    <source>
        <dbReference type="EMBL" id="CAB4164901.1"/>
    </source>
</evidence>
<feature type="region of interest" description="Disordered" evidence="1">
    <location>
        <begin position="182"/>
        <end position="207"/>
    </location>
</feature>
<dbReference type="EMBL" id="LR797305">
    <property type="protein sequence ID" value="CAB4199635.1"/>
    <property type="molecule type" value="Genomic_DNA"/>
</dbReference>
<evidence type="ECO:0000256" key="1">
    <source>
        <dbReference type="SAM" id="MobiDB-lite"/>
    </source>
</evidence>
<dbReference type="EMBL" id="LR798341">
    <property type="protein sequence ID" value="CAB5225089.1"/>
    <property type="molecule type" value="Genomic_DNA"/>
</dbReference>
<gene>
    <name evidence="7" type="ORF">UFOVP1002_176</name>
    <name evidence="8" type="ORF">UFOVP1217_18</name>
    <name evidence="9" type="ORF">UFOVP1343_2</name>
    <name evidence="10" type="ORF">UFOVP1438_51</name>
    <name evidence="13" type="ORF">UFOVP1541_133</name>
    <name evidence="11" type="ORF">UFOVP1592_47</name>
    <name evidence="2" type="ORF">UFOVP465_96</name>
    <name evidence="3" type="ORF">UFOVP666_142</name>
    <name evidence="4" type="ORF">UFOVP727_31</name>
    <name evidence="12" type="ORF">UFOVP741_34</name>
    <name evidence="5" type="ORF">UFOVP819_170</name>
    <name evidence="6" type="ORF">UFOVP926_104</name>
</gene>
<sequence length="207" mass="22365">MTTIVGIQGDGYCLIAGDTRITSVDSNGVGYQVNTLKPETSKIAVNGKYLIGTAGDLRAINLLTHTLTPPVCPPTLRGKKLDEFITNKLIPAIRTMFEQNGYTTNESNTNSNKAEHDSEMLIAVNQTIYLVDGDYSWFTDTTGIYALGTGAAYALGALHNMPPAKNPAQAKKHAIKALATASKYDPNTGNPYHTHIQQTQPKTDKPK</sequence>
<dbReference type="EMBL" id="LR796644">
    <property type="protein sequence ID" value="CAB4156754.1"/>
    <property type="molecule type" value="Genomic_DNA"/>
</dbReference>
<dbReference type="EMBL" id="LR798395">
    <property type="protein sequence ID" value="CAB5229015.1"/>
    <property type="molecule type" value="Genomic_DNA"/>
</dbReference>
<evidence type="ECO:0000313" key="13">
    <source>
        <dbReference type="EMBL" id="CAB5229015.1"/>
    </source>
</evidence>
<feature type="compositionally biased region" description="Polar residues" evidence="1">
    <location>
        <begin position="185"/>
        <end position="201"/>
    </location>
</feature>
<dbReference type="EMBL" id="LR796878">
    <property type="protein sequence ID" value="CAB4172261.1"/>
    <property type="molecule type" value="Genomic_DNA"/>
</dbReference>
<evidence type="ECO:0000313" key="10">
    <source>
        <dbReference type="EMBL" id="CAB4213012.1"/>
    </source>
</evidence>
<dbReference type="EMBL" id="LR796762">
    <property type="protein sequence ID" value="CAB4164901.1"/>
    <property type="molecule type" value="Genomic_DNA"/>
</dbReference>